<reference evidence="1" key="1">
    <citation type="submission" date="2022-10" db="EMBL/GenBank/DDBJ databases">
        <title>Puccinia triticina Genome sequencing and assembly.</title>
        <authorList>
            <person name="Li C."/>
        </authorList>
    </citation>
    <scope>NUCLEOTIDE SEQUENCE</scope>
    <source>
        <strain evidence="1">Pt15</strain>
    </source>
</reference>
<keyword evidence="2" id="KW-1185">Reference proteome</keyword>
<gene>
    <name evidence="1" type="ORF">PtA15_14A266</name>
</gene>
<sequence>MSLHTISVDFEIAGRALCLKGQFAGLTYPSQTPVQALLLPPTSGDPGQAYWAELDVNRTSQKPDEEDYPLSITIASNEYMPSKLMPVIPKAELAKPFSKSQSTTLQSRI</sequence>
<name>A0ABY7D2N9_9BASI</name>
<accession>A0ABY7D2N9</accession>
<dbReference type="RefSeq" id="XP_053026938.1">
    <property type="nucleotide sequence ID" value="XM_053162964.1"/>
</dbReference>
<evidence type="ECO:0000313" key="2">
    <source>
        <dbReference type="Proteomes" id="UP001164743"/>
    </source>
</evidence>
<dbReference type="GeneID" id="77803859"/>
<dbReference type="EMBL" id="CP110434">
    <property type="protein sequence ID" value="WAQ91383.1"/>
    <property type="molecule type" value="Genomic_DNA"/>
</dbReference>
<proteinExistence type="predicted"/>
<evidence type="ECO:0008006" key="3">
    <source>
        <dbReference type="Google" id="ProtNLM"/>
    </source>
</evidence>
<protein>
    <recommendedName>
        <fullName evidence="3">Arrestin-like N-terminal domain-containing protein</fullName>
    </recommendedName>
</protein>
<organism evidence="1 2">
    <name type="scientific">Puccinia triticina</name>
    <dbReference type="NCBI Taxonomy" id="208348"/>
    <lineage>
        <taxon>Eukaryota</taxon>
        <taxon>Fungi</taxon>
        <taxon>Dikarya</taxon>
        <taxon>Basidiomycota</taxon>
        <taxon>Pucciniomycotina</taxon>
        <taxon>Pucciniomycetes</taxon>
        <taxon>Pucciniales</taxon>
        <taxon>Pucciniaceae</taxon>
        <taxon>Puccinia</taxon>
    </lineage>
</organism>
<dbReference type="Proteomes" id="UP001164743">
    <property type="component" value="Chromosome 14A"/>
</dbReference>
<evidence type="ECO:0000313" key="1">
    <source>
        <dbReference type="EMBL" id="WAQ91383.1"/>
    </source>
</evidence>